<reference evidence="1 2" key="1">
    <citation type="journal article" date="2014" name="Antonie Van Leeuwenhoek">
        <title>Oenococcus alcoholitolerans sp. nov., a lactic acid bacteria isolated from cachaca and ethanol fermentation processes.</title>
        <authorList>
            <person name="Badotti F."/>
            <person name="Moreira A.P."/>
            <person name="Tonon L.A."/>
            <person name="de Lucena B.T."/>
            <person name="Gomes Fde C."/>
            <person name="Kruger R."/>
            <person name="Thompson C.C."/>
            <person name="de Morais M.A.Jr."/>
            <person name="Rosa C.A."/>
            <person name="Thompson F.L."/>
        </authorList>
    </citation>
    <scope>NUCLEOTIDE SEQUENCE [LARGE SCALE GENOMIC DNA]</scope>
    <source>
        <strain evidence="1 2">UFRJ-M7.2.18</strain>
    </source>
</reference>
<sequence length="225" mass="26145">MEHAPKLVQINYENLQKKLGRNRIILITAKNFLDYIELPKKLITDWQDGKIPNTQFSDLLRAELLTENGGIWLDSTVYLNSKQLPNYFEEDLFIYQSLKPGRNGLSIPISNWALASKPHEQLIERTRNLMFDYYLSGKAVTEYFLFHRFFMVALAERPELEAKIIKVDNSQPHALLIAMQTKANLSKTDIDNLLRLSSLHKLTNKIKNPTQEKNLSNIMSELKRN</sequence>
<organism evidence="1 2">
    <name type="scientific">Oenococcus alcoholitolerans</name>
    <dbReference type="NCBI Taxonomy" id="931074"/>
    <lineage>
        <taxon>Bacteria</taxon>
        <taxon>Bacillati</taxon>
        <taxon>Bacillota</taxon>
        <taxon>Bacilli</taxon>
        <taxon>Lactobacillales</taxon>
        <taxon>Lactobacillaceae</taxon>
        <taxon>Oenococcus</taxon>
    </lineage>
</organism>
<evidence type="ECO:0000313" key="2">
    <source>
        <dbReference type="Proteomes" id="UP000030023"/>
    </source>
</evidence>
<dbReference type="Gene3D" id="3.90.550.20">
    <property type="match status" value="1"/>
</dbReference>
<accession>A0ABR4XSF3</accession>
<gene>
    <name evidence="1" type="ORF">Q757_01085</name>
</gene>
<comment type="caution">
    <text evidence="1">The sequence shown here is derived from an EMBL/GenBank/DDBJ whole genome shotgun (WGS) entry which is preliminary data.</text>
</comment>
<proteinExistence type="predicted"/>
<evidence type="ECO:0000313" key="1">
    <source>
        <dbReference type="EMBL" id="KGO32417.1"/>
    </source>
</evidence>
<name>A0ABR4XSF3_9LACO</name>
<dbReference type="SUPFAM" id="SSF53448">
    <property type="entry name" value="Nucleotide-diphospho-sugar transferases"/>
    <property type="match status" value="1"/>
</dbReference>
<dbReference type="EMBL" id="AXCV01000022">
    <property type="protein sequence ID" value="KGO32417.1"/>
    <property type="molecule type" value="Genomic_DNA"/>
</dbReference>
<dbReference type="Pfam" id="PF05704">
    <property type="entry name" value="Caps_synth"/>
    <property type="match status" value="1"/>
</dbReference>
<dbReference type="InterPro" id="IPR008441">
    <property type="entry name" value="AfumC-like_glycosyl_Trfase"/>
</dbReference>
<dbReference type="Proteomes" id="UP000030023">
    <property type="component" value="Unassembled WGS sequence"/>
</dbReference>
<dbReference type="InterPro" id="IPR029044">
    <property type="entry name" value="Nucleotide-diphossugar_trans"/>
</dbReference>
<evidence type="ECO:0008006" key="3">
    <source>
        <dbReference type="Google" id="ProtNLM"/>
    </source>
</evidence>
<protein>
    <recommendedName>
        <fullName evidence="3">Capsular polysaccharide synthesis protein</fullName>
    </recommendedName>
</protein>
<keyword evidence="2" id="KW-1185">Reference proteome</keyword>